<sequence length="181" mass="21032">MPFKSAHWIFLNRGNLWKKNVARIVENMMTSHVFVLMVIANIAQTLLNQNAVVNIGRVLEMNKISVLYIAVNYKDADYFLTELFDKIHNITSIIQFNKKTLILETETCIVGTFIINSPHRTKTLRSAASYFLQSDKPFEMRISRIDELYNSLHYGDLWLGINAKEITKEQFIKILLYGDIK</sequence>
<protein>
    <submittedName>
        <fullName evidence="1">Uncharacterized protein</fullName>
    </submittedName>
</protein>
<accession>A0A8S5R9B0</accession>
<evidence type="ECO:0000313" key="1">
    <source>
        <dbReference type="EMBL" id="DAE27935.1"/>
    </source>
</evidence>
<dbReference type="EMBL" id="BK015846">
    <property type="protein sequence ID" value="DAE27935.1"/>
    <property type="molecule type" value="Genomic_DNA"/>
</dbReference>
<name>A0A8S5R9B0_9VIRU</name>
<proteinExistence type="predicted"/>
<organism evidence="1">
    <name type="scientific">virus sp. ctDYl1</name>
    <dbReference type="NCBI Taxonomy" id="2826795"/>
    <lineage>
        <taxon>Viruses</taxon>
    </lineage>
</organism>
<reference evidence="1" key="1">
    <citation type="journal article" date="2021" name="Proc. Natl. Acad. Sci. U.S.A.">
        <title>A Catalog of Tens of Thousands of Viruses from Human Metagenomes Reveals Hidden Associations with Chronic Diseases.</title>
        <authorList>
            <person name="Tisza M.J."/>
            <person name="Buck C.B."/>
        </authorList>
    </citation>
    <scope>NUCLEOTIDE SEQUENCE</scope>
    <source>
        <strain evidence="1">CtDYl1</strain>
    </source>
</reference>